<dbReference type="RefSeq" id="XP_014148717.1">
    <property type="nucleotide sequence ID" value="XM_014293242.1"/>
</dbReference>
<dbReference type="EMBL" id="KQ244062">
    <property type="protein sequence ID" value="KNC74815.1"/>
    <property type="molecule type" value="Genomic_DNA"/>
</dbReference>
<feature type="region of interest" description="Disordered" evidence="1">
    <location>
        <begin position="28"/>
        <end position="52"/>
    </location>
</feature>
<keyword evidence="3" id="KW-1185">Reference proteome</keyword>
<reference evidence="2 3" key="1">
    <citation type="submission" date="2011-02" db="EMBL/GenBank/DDBJ databases">
        <title>The Genome Sequence of Sphaeroforma arctica JP610.</title>
        <authorList>
            <consortium name="The Broad Institute Genome Sequencing Platform"/>
            <person name="Russ C."/>
            <person name="Cuomo C."/>
            <person name="Young S.K."/>
            <person name="Zeng Q."/>
            <person name="Gargeya S."/>
            <person name="Alvarado L."/>
            <person name="Berlin A."/>
            <person name="Chapman S.B."/>
            <person name="Chen Z."/>
            <person name="Freedman E."/>
            <person name="Gellesch M."/>
            <person name="Goldberg J."/>
            <person name="Griggs A."/>
            <person name="Gujja S."/>
            <person name="Heilman E."/>
            <person name="Heiman D."/>
            <person name="Howarth C."/>
            <person name="Mehta T."/>
            <person name="Neiman D."/>
            <person name="Pearson M."/>
            <person name="Roberts A."/>
            <person name="Saif S."/>
            <person name="Shea T."/>
            <person name="Shenoy N."/>
            <person name="Sisk P."/>
            <person name="Stolte C."/>
            <person name="Sykes S."/>
            <person name="White J."/>
            <person name="Yandava C."/>
            <person name="Burger G."/>
            <person name="Gray M.W."/>
            <person name="Holland P.W.H."/>
            <person name="King N."/>
            <person name="Lang F.B.F."/>
            <person name="Roger A.J."/>
            <person name="Ruiz-Trillo I."/>
            <person name="Haas B."/>
            <person name="Nusbaum C."/>
            <person name="Birren B."/>
        </authorList>
    </citation>
    <scope>NUCLEOTIDE SEQUENCE [LARGE SCALE GENOMIC DNA]</scope>
    <source>
        <strain evidence="2 3">JP610</strain>
    </source>
</reference>
<evidence type="ECO:0000313" key="3">
    <source>
        <dbReference type="Proteomes" id="UP000054560"/>
    </source>
</evidence>
<protein>
    <submittedName>
        <fullName evidence="2">Uncharacterized protein</fullName>
    </submittedName>
</protein>
<gene>
    <name evidence="2" type="ORF">SARC_12645</name>
</gene>
<dbReference type="Proteomes" id="UP000054560">
    <property type="component" value="Unassembled WGS sequence"/>
</dbReference>
<name>A0A0L0FDH9_9EUKA</name>
<dbReference type="AlphaFoldDB" id="A0A0L0FDH9"/>
<dbReference type="GeneID" id="25913149"/>
<proteinExistence type="predicted"/>
<organism evidence="2 3">
    <name type="scientific">Sphaeroforma arctica JP610</name>
    <dbReference type="NCBI Taxonomy" id="667725"/>
    <lineage>
        <taxon>Eukaryota</taxon>
        <taxon>Ichthyosporea</taxon>
        <taxon>Ichthyophonida</taxon>
        <taxon>Sphaeroforma</taxon>
    </lineage>
</organism>
<evidence type="ECO:0000313" key="2">
    <source>
        <dbReference type="EMBL" id="KNC74815.1"/>
    </source>
</evidence>
<accession>A0A0L0FDH9</accession>
<evidence type="ECO:0000256" key="1">
    <source>
        <dbReference type="SAM" id="MobiDB-lite"/>
    </source>
</evidence>
<sequence>MKSGLFHVLSYFDKYLFVQYYSNKKRSGSDPATPDLRSPSHNQGSHSPVGRQRSLENWQGISPEEALSHVVLAARQYIQKDLEKCKTLKVHLFYAESEVWVDVDLSSTNPDQFDLGIIDDKVLYMKLARIHKETTKACKRLAVVVQRVQSQNKKTLSGMPMMSFISENSIVGAKHTFLVYGFQIKVEVGVLNG</sequence>